<dbReference type="GO" id="GO:0005737">
    <property type="term" value="C:cytoplasm"/>
    <property type="evidence" value="ECO:0007669"/>
    <property type="project" value="TreeGrafter"/>
</dbReference>
<dbReference type="OrthoDB" id="49511at2759"/>
<comment type="caution">
    <text evidence="4">The sequence shown here is derived from an EMBL/GenBank/DDBJ whole genome shotgun (WGS) entry which is preliminary data.</text>
</comment>
<proteinExistence type="predicted"/>
<evidence type="ECO:0000259" key="2">
    <source>
        <dbReference type="Pfam" id="PF24173"/>
    </source>
</evidence>
<name>A0A3M7RRC7_BRAPC</name>
<dbReference type="Proteomes" id="UP000276133">
    <property type="component" value="Unassembled WGS sequence"/>
</dbReference>
<feature type="transmembrane region" description="Helical" evidence="1">
    <location>
        <begin position="35"/>
        <end position="53"/>
    </location>
</feature>
<dbReference type="Pfam" id="PF24176">
    <property type="entry name" value="TPR_TTI1_2nd"/>
    <property type="match status" value="1"/>
</dbReference>
<dbReference type="STRING" id="10195.A0A3M7RRC7"/>
<dbReference type="Pfam" id="PF21547">
    <property type="entry name" value="TTI1"/>
    <property type="match status" value="1"/>
</dbReference>
<keyword evidence="1" id="KW-0472">Membrane</keyword>
<dbReference type="EMBL" id="REGN01002810">
    <property type="protein sequence ID" value="RNA26019.1"/>
    <property type="molecule type" value="Genomic_DNA"/>
</dbReference>
<dbReference type="InterPro" id="IPR057567">
    <property type="entry name" value="TPR_TTI1_C"/>
</dbReference>
<dbReference type="SUPFAM" id="SSF48371">
    <property type="entry name" value="ARM repeat"/>
    <property type="match status" value="1"/>
</dbReference>
<dbReference type="Pfam" id="PF24181">
    <property type="entry name" value="TPR_TTI1_C"/>
    <property type="match status" value="1"/>
</dbReference>
<sequence length="1161" mass="133721">MISNILNWLKKFKSQNPPVPKAFKKKNTSIFLNKYSTLIYFIVVWHVFGYVLISNAKKQADSEGMELHRILAQGKNYGSLIMADLALSNDLFFKFHQLQINLIKTPSKESISDYHNCLVLYFNQSSIHQPNAQSAKLIEFFTYPILTVLKRFQLNSDSNEILLKSCGLIITKIQLNDLNIFHDIFNTISILLSNKKSSPSEEFVCTCFQVIETLFKCENLSKFYKFSNLTSIGLTISLCLDTLVQSNSLEVKLKAISALKSLLNQHKEKLFVLLPSFLPGISIKLVQKFLLTQNLKLINHKAVCAVLDIFGHAISIVFNDQLLDPKVYQAYFDACNGTELNPKVKDLIINRSENDQWLLQSSEKMFFLIEKMLQALITTENVHIQMSLVKFCASISENCYFTLNNYLPKLLRILVTFAVSDSENVAKLALKSIDMLDTKETIEEKNSKNFILHNKFSILDSCFEQILIKLPRLMQTKSSAKCEINDEYRKSNLKTLYGYLKLVGDSQNFGIKNFFLLNSNHVRHLIEALLSCVQFNFKNLNNFYEIDSRDDFMKKSKSLSNYSGLNTYLEDTVLYEQLTQICEYLGRSDSLRLLMDELLTRDLVCSENGFLKLEVMFIIDLLLSGLNKKKNSLCQKELTSIIGLILNNFLTDFTNLTEKGVEEIEAVSTSIGYRNKLIIQTCLTLESIRLSSQLLHPSNYNLFLIDTLYFILENYLNNNLLIRVVSTQCLVELATNLEYKNIQDLLSKNFDYIMNDLILKSTNQNSLLKSDMDMNNDDLNKQSSHVFVLCALLEISNSDIVPYLGRIFDEFFLSIQINPFEIRLILGVCRIMSFMAKSVAKWYPIKFNFIEEDKAQDDLVNLNLKKVAQVRKKSDYSKSFRQTLEDIDEMREKIYESKSDNSVQEDDKKVPEYVKLETKCFELSIHLISHPSRQVRVQIIDLVRELSKNMAEYTNEFLPLVHKLWSPICQRFSLDDLIVKSKIIQLLYDLSILCSDFISSRFCKEFLPRLSTFMRDQSVVSARSTKVEGSNVGDATYVYSHAFKLQSSILANLDKMCILFEIKDLELETLVDSCVLVYLDSMQPRKLQYSALEACKNCALIDADVVWLSLHYVIPFKKILSQELAQSFLEKLDYSSGIKPKYNFSLNQDILYSLLSIFSEI</sequence>
<dbReference type="AlphaFoldDB" id="A0A3M7RRC7"/>
<feature type="domain" description="TTI1 N-terminal TPR" evidence="2">
    <location>
        <begin position="93"/>
        <end position="419"/>
    </location>
</feature>
<keyword evidence="1" id="KW-1133">Transmembrane helix</keyword>
<evidence type="ECO:0000313" key="5">
    <source>
        <dbReference type="Proteomes" id="UP000276133"/>
    </source>
</evidence>
<dbReference type="InterPro" id="IPR057566">
    <property type="entry name" value="TPR_TTI1_N"/>
</dbReference>
<dbReference type="InterPro" id="IPR049362">
    <property type="entry name" value="TTI1_rpt"/>
</dbReference>
<dbReference type="InterPro" id="IPR016024">
    <property type="entry name" value="ARM-type_fold"/>
</dbReference>
<accession>A0A3M7RRC7</accession>
<protein>
    <submittedName>
        <fullName evidence="4">TELO2-interacting 1-like protein</fullName>
    </submittedName>
</protein>
<keyword evidence="5" id="KW-1185">Reference proteome</keyword>
<dbReference type="PANTHER" id="PTHR18460:SF3">
    <property type="entry name" value="TELO2-INTERACTING PROTEIN 1 HOMOLOG"/>
    <property type="match status" value="1"/>
</dbReference>
<gene>
    <name evidence="4" type="ORF">BpHYR1_006702</name>
</gene>
<dbReference type="Pfam" id="PF24173">
    <property type="entry name" value="TPR_TTI1_N"/>
    <property type="match status" value="1"/>
</dbReference>
<reference evidence="4 5" key="1">
    <citation type="journal article" date="2018" name="Sci. Rep.">
        <title>Genomic signatures of local adaptation to the degree of environmental predictability in rotifers.</title>
        <authorList>
            <person name="Franch-Gras L."/>
            <person name="Hahn C."/>
            <person name="Garcia-Roger E.M."/>
            <person name="Carmona M.J."/>
            <person name="Serra M."/>
            <person name="Gomez A."/>
        </authorList>
    </citation>
    <scope>NUCLEOTIDE SEQUENCE [LARGE SCALE GENOMIC DNA]</scope>
    <source>
        <strain evidence="4">HYR1</strain>
    </source>
</reference>
<feature type="domain" description="TTI1 C-terminal TPR" evidence="3">
    <location>
        <begin position="861"/>
        <end position="1107"/>
    </location>
</feature>
<organism evidence="4 5">
    <name type="scientific">Brachionus plicatilis</name>
    <name type="common">Marine rotifer</name>
    <name type="synonym">Brachionus muelleri</name>
    <dbReference type="NCBI Taxonomy" id="10195"/>
    <lineage>
        <taxon>Eukaryota</taxon>
        <taxon>Metazoa</taxon>
        <taxon>Spiralia</taxon>
        <taxon>Gnathifera</taxon>
        <taxon>Rotifera</taxon>
        <taxon>Eurotatoria</taxon>
        <taxon>Monogononta</taxon>
        <taxon>Pseudotrocha</taxon>
        <taxon>Ploima</taxon>
        <taxon>Brachionidae</taxon>
        <taxon>Brachionus</taxon>
    </lineage>
</organism>
<evidence type="ECO:0000313" key="4">
    <source>
        <dbReference type="EMBL" id="RNA26019.1"/>
    </source>
</evidence>
<evidence type="ECO:0000256" key="1">
    <source>
        <dbReference type="SAM" id="Phobius"/>
    </source>
</evidence>
<keyword evidence="1" id="KW-0812">Transmembrane</keyword>
<dbReference type="PANTHER" id="PTHR18460">
    <property type="entry name" value="TEL2 INTERACTING PROTEIN 1 TTI1 FAMILY MEMBER"/>
    <property type="match status" value="1"/>
</dbReference>
<evidence type="ECO:0000259" key="3">
    <source>
        <dbReference type="Pfam" id="PF24181"/>
    </source>
</evidence>
<dbReference type="InterPro" id="IPR052587">
    <property type="entry name" value="TELO2-interacting_protein_1"/>
</dbReference>